<dbReference type="HAMAP" id="MF_01930">
    <property type="entry name" value="PurN"/>
    <property type="match status" value="1"/>
</dbReference>
<dbReference type="InterPro" id="IPR004607">
    <property type="entry name" value="GART"/>
</dbReference>
<dbReference type="Pfam" id="PF00551">
    <property type="entry name" value="Formyl_trans_N"/>
    <property type="match status" value="1"/>
</dbReference>
<protein>
    <recommendedName>
        <fullName evidence="6">Phosphoribosylglycinamide formyltransferase</fullName>
        <ecNumber evidence="6">2.1.2.2</ecNumber>
    </recommendedName>
    <alternativeName>
        <fullName evidence="6">5'-phosphoribosylglycinamide transformylase</fullName>
    </alternativeName>
    <alternativeName>
        <fullName evidence="6">GAR transformylase</fullName>
        <shortName evidence="6">GART</shortName>
    </alternativeName>
</protein>
<evidence type="ECO:0000313" key="8">
    <source>
        <dbReference type="EMBL" id="SFF43391.1"/>
    </source>
</evidence>
<dbReference type="GO" id="GO:0005829">
    <property type="term" value="C:cytosol"/>
    <property type="evidence" value="ECO:0007669"/>
    <property type="project" value="TreeGrafter"/>
</dbReference>
<accession>A0A1I2ISA2</accession>
<comment type="pathway">
    <text evidence="1 6">Purine metabolism; IMP biosynthesis via de novo pathway; N(2)-formyl-N(1)-(5-phospho-D-ribosyl)glycinamide from N(1)-(5-phospho-D-ribosyl)glycinamide (10-formyl THF route): step 1/1.</text>
</comment>
<comment type="similarity">
    <text evidence="4 6">Belongs to the GART family.</text>
</comment>
<dbReference type="PROSITE" id="PS00373">
    <property type="entry name" value="GART"/>
    <property type="match status" value="1"/>
</dbReference>
<dbReference type="InterPro" id="IPR001555">
    <property type="entry name" value="GART_AS"/>
</dbReference>
<evidence type="ECO:0000259" key="7">
    <source>
        <dbReference type="Pfam" id="PF00551"/>
    </source>
</evidence>
<evidence type="ECO:0000313" key="9">
    <source>
        <dbReference type="Proteomes" id="UP000199771"/>
    </source>
</evidence>
<name>A0A1I2ISA2_9GAMM</name>
<comment type="caution">
    <text evidence="6">Lacks conserved residue(s) required for the propagation of feature annotation.</text>
</comment>
<evidence type="ECO:0000256" key="5">
    <source>
        <dbReference type="ARBA" id="ARBA00047664"/>
    </source>
</evidence>
<dbReference type="AlphaFoldDB" id="A0A1I2ISA2"/>
<keyword evidence="9" id="KW-1185">Reference proteome</keyword>
<sequence length="214" mass="23478">MLISGRGRNLQALIDACADGRIDGHIGVVVSSRADALGLARAQAAGIDTAVLSPRDHADRAAYDAALGALLDRYAPNIVALAGFMRILTPAFVGRYRGRMLNIHPSLLPRHPGLDTHRRALLAGDTEHGATVHFVTEQLDGGPRIIQGKLTVRPEDTPDSLAERVMHDIELKIYPQAVAWLARDELRMIDDRVWFRGRWLDAPLALDALDETFK</sequence>
<dbReference type="NCBIfam" id="TIGR00639">
    <property type="entry name" value="PurN"/>
    <property type="match status" value="1"/>
</dbReference>
<dbReference type="InterPro" id="IPR002376">
    <property type="entry name" value="Formyl_transf_N"/>
</dbReference>
<evidence type="ECO:0000256" key="2">
    <source>
        <dbReference type="ARBA" id="ARBA00022679"/>
    </source>
</evidence>
<dbReference type="PANTHER" id="PTHR43369:SF2">
    <property type="entry name" value="PHOSPHORIBOSYLGLYCINAMIDE FORMYLTRANSFERASE"/>
    <property type="match status" value="1"/>
</dbReference>
<reference evidence="8 9" key="1">
    <citation type="submission" date="2016-10" db="EMBL/GenBank/DDBJ databases">
        <authorList>
            <person name="de Groot N.N."/>
        </authorList>
    </citation>
    <scope>NUCLEOTIDE SEQUENCE [LARGE SCALE GENOMIC DNA]</scope>
    <source>
        <strain evidence="8 9">DSM 23609</strain>
    </source>
</reference>
<dbReference type="STRING" id="1076937.SAMN04488120_10485"/>
<feature type="domain" description="Formyl transferase N-terminal" evidence="7">
    <location>
        <begin position="2"/>
        <end position="178"/>
    </location>
</feature>
<feature type="binding site" evidence="6">
    <location>
        <position position="60"/>
    </location>
    <ligand>
        <name>(6R)-10-formyltetrahydrofolate</name>
        <dbReference type="ChEBI" id="CHEBI:195366"/>
    </ligand>
</feature>
<dbReference type="PANTHER" id="PTHR43369">
    <property type="entry name" value="PHOSPHORIBOSYLGLYCINAMIDE FORMYLTRANSFERASE"/>
    <property type="match status" value="1"/>
</dbReference>
<evidence type="ECO:0000256" key="3">
    <source>
        <dbReference type="ARBA" id="ARBA00022755"/>
    </source>
</evidence>
<gene>
    <name evidence="6" type="primary">purN</name>
    <name evidence="8" type="ORF">SAMN04488120_10485</name>
</gene>
<evidence type="ECO:0000256" key="6">
    <source>
        <dbReference type="HAMAP-Rule" id="MF_01930"/>
    </source>
</evidence>
<proteinExistence type="inferred from homology"/>
<dbReference type="EMBL" id="FOOC01000004">
    <property type="protein sequence ID" value="SFF43391.1"/>
    <property type="molecule type" value="Genomic_DNA"/>
</dbReference>
<evidence type="ECO:0000256" key="1">
    <source>
        <dbReference type="ARBA" id="ARBA00005054"/>
    </source>
</evidence>
<dbReference type="InterPro" id="IPR036477">
    <property type="entry name" value="Formyl_transf_N_sf"/>
</dbReference>
<dbReference type="Proteomes" id="UP000199771">
    <property type="component" value="Unassembled WGS sequence"/>
</dbReference>
<keyword evidence="3 6" id="KW-0658">Purine biosynthesis</keyword>
<dbReference type="CDD" id="cd08645">
    <property type="entry name" value="FMT_core_GART"/>
    <property type="match status" value="1"/>
</dbReference>
<feature type="binding site" evidence="6">
    <location>
        <begin position="85"/>
        <end position="88"/>
    </location>
    <ligand>
        <name>(6R)-10-formyltetrahydrofolate</name>
        <dbReference type="ChEBI" id="CHEBI:195366"/>
    </ligand>
</feature>
<feature type="binding site" evidence="6">
    <location>
        <position position="102"/>
    </location>
    <ligand>
        <name>(6R)-10-formyltetrahydrofolate</name>
        <dbReference type="ChEBI" id="CHEBI:195366"/>
    </ligand>
</feature>
<comment type="catalytic activity">
    <reaction evidence="5 6">
        <text>N(1)-(5-phospho-beta-D-ribosyl)glycinamide + (6R)-10-formyltetrahydrofolate = N(2)-formyl-N(1)-(5-phospho-beta-D-ribosyl)glycinamide + (6S)-5,6,7,8-tetrahydrofolate + H(+)</text>
        <dbReference type="Rhea" id="RHEA:15053"/>
        <dbReference type="ChEBI" id="CHEBI:15378"/>
        <dbReference type="ChEBI" id="CHEBI:57453"/>
        <dbReference type="ChEBI" id="CHEBI:143788"/>
        <dbReference type="ChEBI" id="CHEBI:147286"/>
        <dbReference type="ChEBI" id="CHEBI:195366"/>
        <dbReference type="EC" id="2.1.2.2"/>
    </reaction>
</comment>
<feature type="site" description="Raises pKa of active site His" evidence="6">
    <location>
        <position position="140"/>
    </location>
</feature>
<evidence type="ECO:0000256" key="4">
    <source>
        <dbReference type="ARBA" id="ARBA00038440"/>
    </source>
</evidence>
<dbReference type="UniPathway" id="UPA00074">
    <property type="reaction ID" value="UER00126"/>
</dbReference>
<dbReference type="GO" id="GO:0004644">
    <property type="term" value="F:phosphoribosylglycinamide formyltransferase activity"/>
    <property type="evidence" value="ECO:0007669"/>
    <property type="project" value="UniProtKB-UniRule"/>
</dbReference>
<dbReference type="EC" id="2.1.2.2" evidence="6"/>
<feature type="active site" description="Proton donor" evidence="6">
    <location>
        <position position="104"/>
    </location>
</feature>
<keyword evidence="2 6" id="KW-0808">Transferase</keyword>
<dbReference type="SUPFAM" id="SSF53328">
    <property type="entry name" value="Formyltransferase"/>
    <property type="match status" value="1"/>
</dbReference>
<dbReference type="Gene3D" id="3.40.50.170">
    <property type="entry name" value="Formyl transferase, N-terminal domain"/>
    <property type="match status" value="1"/>
</dbReference>
<organism evidence="8 9">
    <name type="scientific">Fontimonas thermophila</name>
    <dbReference type="NCBI Taxonomy" id="1076937"/>
    <lineage>
        <taxon>Bacteria</taxon>
        <taxon>Pseudomonadati</taxon>
        <taxon>Pseudomonadota</taxon>
        <taxon>Gammaproteobacteria</taxon>
        <taxon>Nevskiales</taxon>
        <taxon>Nevskiaceae</taxon>
        <taxon>Fontimonas</taxon>
    </lineage>
</organism>
<dbReference type="GO" id="GO:0006189">
    <property type="term" value="P:'de novo' IMP biosynthetic process"/>
    <property type="evidence" value="ECO:0007669"/>
    <property type="project" value="UniProtKB-UniRule"/>
</dbReference>
<dbReference type="OrthoDB" id="9806170at2"/>
<comment type="function">
    <text evidence="6">Catalyzes the transfer of a formyl group from 10-formyltetrahydrofolate to 5-phospho-ribosyl-glycinamide (GAR), producing 5-phospho-ribosyl-N-formylglycinamide (FGAR) and tetrahydrofolate.</text>
</comment>